<evidence type="ECO:0000313" key="4">
    <source>
        <dbReference type="Proteomes" id="UP000218209"/>
    </source>
</evidence>
<reference evidence="3 4" key="1">
    <citation type="submission" date="2017-03" db="EMBL/GenBank/DDBJ databases">
        <title>WGS assembly of Porphyra umbilicalis.</title>
        <authorList>
            <person name="Brawley S.H."/>
            <person name="Blouin N.A."/>
            <person name="Ficko-Blean E."/>
            <person name="Wheeler G.L."/>
            <person name="Lohr M."/>
            <person name="Goodson H.V."/>
            <person name="Jenkins J.W."/>
            <person name="Blaby-Haas C.E."/>
            <person name="Helliwell K.E."/>
            <person name="Chan C."/>
            <person name="Marriage T."/>
            <person name="Bhattacharya D."/>
            <person name="Klein A.S."/>
            <person name="Badis Y."/>
            <person name="Brodie J."/>
            <person name="Cao Y."/>
            <person name="Collen J."/>
            <person name="Dittami S.M."/>
            <person name="Gachon C.M."/>
            <person name="Green B.R."/>
            <person name="Karpowicz S."/>
            <person name="Kim J.W."/>
            <person name="Kudahl U."/>
            <person name="Lin S."/>
            <person name="Michel G."/>
            <person name="Mittag M."/>
            <person name="Olson B.J."/>
            <person name="Pangilinan J."/>
            <person name="Peng Y."/>
            <person name="Qiu H."/>
            <person name="Shu S."/>
            <person name="Singer J.T."/>
            <person name="Smith A.G."/>
            <person name="Sprecher B.N."/>
            <person name="Wagner V."/>
            <person name="Wang W."/>
            <person name="Wang Z.-Y."/>
            <person name="Yan J."/>
            <person name="Yarish C."/>
            <person name="Zoeuner-Riek S."/>
            <person name="Zhuang Y."/>
            <person name="Zou Y."/>
            <person name="Lindquist E.A."/>
            <person name="Grimwood J."/>
            <person name="Barry K."/>
            <person name="Rokhsar D.S."/>
            <person name="Schmutz J."/>
            <person name="Stiller J.W."/>
            <person name="Grossman A.R."/>
            <person name="Prochnik S.E."/>
        </authorList>
    </citation>
    <scope>NUCLEOTIDE SEQUENCE [LARGE SCALE GENOMIC DNA]</scope>
    <source>
        <strain evidence="3">4086291</strain>
    </source>
</reference>
<gene>
    <name evidence="3" type="ORF">BU14_0025s0014</name>
</gene>
<accession>A0A1X6PJT9</accession>
<name>A0A1X6PJT9_PORUM</name>
<feature type="region of interest" description="Disordered" evidence="1">
    <location>
        <begin position="120"/>
        <end position="140"/>
    </location>
</feature>
<feature type="compositionally biased region" description="Gly residues" evidence="1">
    <location>
        <begin position="305"/>
        <end position="316"/>
    </location>
</feature>
<dbReference type="EMBL" id="KV918765">
    <property type="protein sequence ID" value="OSX81132.1"/>
    <property type="molecule type" value="Genomic_DNA"/>
</dbReference>
<evidence type="ECO:0000313" key="3">
    <source>
        <dbReference type="EMBL" id="OSX81132.1"/>
    </source>
</evidence>
<keyword evidence="2" id="KW-0812">Transmembrane</keyword>
<sequence length="341" mass="33902">MRPKSTVVCRRLCCLIECFPLAAAAFAAAVAVTVAVAVVVTITFAIGRHAASLLPVHSTSTSATTRPGLPPLPRCPAPSPGAAHPACDAELCPPPCASGHGHPDGHVPLHGAVGACARARRVGRQRGRGGRRGARRVGRRRRAAIVDSAVAGAAAHPPLERGGVYALGGTATGGRSCSSQAGGGWPQRGWRPGGAGEEADAAAQVRQFDADERLARQLQMEEQRAAHAWTMRPPPTGGASPPMPPSPLLPDMASIKAAAAPVVAAASSAAATASAAVGNAATAAVNWLTDGNTGAGGSSSSAASRGGGMGMGGGHEGAVRRGSPGDGGVRYRGLGGGDKRE</sequence>
<organism evidence="3 4">
    <name type="scientific">Porphyra umbilicalis</name>
    <name type="common">Purple laver</name>
    <name type="synonym">Red alga</name>
    <dbReference type="NCBI Taxonomy" id="2786"/>
    <lineage>
        <taxon>Eukaryota</taxon>
        <taxon>Rhodophyta</taxon>
        <taxon>Bangiophyceae</taxon>
        <taxon>Bangiales</taxon>
        <taxon>Bangiaceae</taxon>
        <taxon>Porphyra</taxon>
    </lineage>
</organism>
<evidence type="ECO:0000256" key="1">
    <source>
        <dbReference type="SAM" id="MobiDB-lite"/>
    </source>
</evidence>
<feature type="region of interest" description="Disordered" evidence="1">
    <location>
        <begin position="175"/>
        <end position="195"/>
    </location>
</feature>
<feature type="transmembrane region" description="Helical" evidence="2">
    <location>
        <begin position="21"/>
        <end position="46"/>
    </location>
</feature>
<keyword evidence="4" id="KW-1185">Reference proteome</keyword>
<proteinExistence type="predicted"/>
<keyword evidence="2" id="KW-0472">Membrane</keyword>
<dbReference type="Proteomes" id="UP000218209">
    <property type="component" value="Unassembled WGS sequence"/>
</dbReference>
<protein>
    <submittedName>
        <fullName evidence="3">Uncharacterized protein</fullName>
    </submittedName>
</protein>
<feature type="compositionally biased region" description="Gly residues" evidence="1">
    <location>
        <begin position="181"/>
        <end position="195"/>
    </location>
</feature>
<feature type="compositionally biased region" description="Gly residues" evidence="1">
    <location>
        <begin position="324"/>
        <end position="341"/>
    </location>
</feature>
<keyword evidence="2" id="KW-1133">Transmembrane helix</keyword>
<feature type="region of interest" description="Disordered" evidence="1">
    <location>
        <begin position="291"/>
        <end position="341"/>
    </location>
</feature>
<evidence type="ECO:0000256" key="2">
    <source>
        <dbReference type="SAM" id="Phobius"/>
    </source>
</evidence>
<dbReference type="AlphaFoldDB" id="A0A1X6PJT9"/>